<protein>
    <submittedName>
        <fullName evidence="3">NBS-LRR disease resistance protein NBS43</fullName>
    </submittedName>
</protein>
<dbReference type="GO" id="GO:0043531">
    <property type="term" value="F:ADP binding"/>
    <property type="evidence" value="ECO:0007669"/>
    <property type="project" value="InterPro"/>
</dbReference>
<dbReference type="PANTHER" id="PTHR36766:SF51">
    <property type="entry name" value="DISEASE RESISTANCE RPP13-LIKE PROTEIN 1"/>
    <property type="match status" value="1"/>
</dbReference>
<feature type="domain" description="NB-ARC" evidence="2">
    <location>
        <begin position="1"/>
        <end position="142"/>
    </location>
</feature>
<dbReference type="InterPro" id="IPR002182">
    <property type="entry name" value="NB-ARC"/>
</dbReference>
<dbReference type="Pfam" id="PF00931">
    <property type="entry name" value="NB-ARC"/>
    <property type="match status" value="1"/>
</dbReference>
<organism evidence="3">
    <name type="scientific">Dimocarpus longan</name>
    <dbReference type="NCBI Taxonomy" id="128017"/>
    <lineage>
        <taxon>Eukaryota</taxon>
        <taxon>Viridiplantae</taxon>
        <taxon>Streptophyta</taxon>
        <taxon>Embryophyta</taxon>
        <taxon>Tracheophyta</taxon>
        <taxon>Spermatophyta</taxon>
        <taxon>Magnoliopsida</taxon>
        <taxon>eudicotyledons</taxon>
        <taxon>Gunneridae</taxon>
        <taxon>Pentapetalae</taxon>
        <taxon>rosids</taxon>
        <taxon>malvids</taxon>
        <taxon>Sapindales</taxon>
        <taxon>Sapindaceae</taxon>
        <taxon>Dimocarpus</taxon>
    </lineage>
</organism>
<feature type="non-terminal residue" evidence="3">
    <location>
        <position position="1"/>
    </location>
</feature>
<sequence>GIGKTTLAREVFIASKVEFEVNAWVCVSDGEFDVTRISKSILENITGSSSLPNDLATVQDKLKEQVVGKKFLLVLDDVWSSVYSKWQILQSPFTASAVGSRIIVTTRDEGVALKLRPSGFHRVSLLKPEDCWLVFSTCAFEHGAVQEHHEIELIREKVIEKSDGLPLAL</sequence>
<dbReference type="InterPro" id="IPR027417">
    <property type="entry name" value="P-loop_NTPase"/>
</dbReference>
<keyword evidence="1" id="KW-0611">Plant defense</keyword>
<evidence type="ECO:0000259" key="2">
    <source>
        <dbReference type="Pfam" id="PF00931"/>
    </source>
</evidence>
<dbReference type="SUPFAM" id="SSF52540">
    <property type="entry name" value="P-loop containing nucleoside triphosphate hydrolases"/>
    <property type="match status" value="1"/>
</dbReference>
<proteinExistence type="evidence at transcript level"/>
<dbReference type="GO" id="GO:0006952">
    <property type="term" value="P:defense response"/>
    <property type="evidence" value="ECO:0007669"/>
    <property type="project" value="UniProtKB-KW"/>
</dbReference>
<dbReference type="PRINTS" id="PR00364">
    <property type="entry name" value="DISEASERSIST"/>
</dbReference>
<name>I7F755_9ROSI</name>
<evidence type="ECO:0000256" key="1">
    <source>
        <dbReference type="ARBA" id="ARBA00022821"/>
    </source>
</evidence>
<dbReference type="AlphaFoldDB" id="I7F755"/>
<reference evidence="3" key="2">
    <citation type="submission" date="2012-08" db="EMBL/GenBank/DDBJ databases">
        <title>Molecular cloning of potential NBS-encoding resistance genes from embryogenic callus in Dimocarpus longan Lour.</title>
        <authorList>
            <person name="Ye W."/>
        </authorList>
    </citation>
    <scope>NUCLEOTIDE SEQUENCE</scope>
    <source>
        <tissue evidence="3">Embryogenic callus</tissue>
    </source>
</reference>
<dbReference type="EMBL" id="JX007922">
    <property type="protein sequence ID" value="AFP19444.1"/>
    <property type="molecule type" value="mRNA"/>
</dbReference>
<accession>I7F755</accession>
<feature type="non-terminal residue" evidence="3">
    <location>
        <position position="169"/>
    </location>
</feature>
<dbReference type="Gene3D" id="3.40.50.300">
    <property type="entry name" value="P-loop containing nucleotide triphosphate hydrolases"/>
    <property type="match status" value="1"/>
</dbReference>
<reference evidence="3" key="1">
    <citation type="submission" date="2012-05" db="EMBL/GenBank/DDBJ databases">
        <authorList>
            <person name="Lai Z."/>
        </authorList>
    </citation>
    <scope>NUCLEOTIDE SEQUENCE</scope>
    <source>
        <tissue evidence="3">Embryogenic callus</tissue>
    </source>
</reference>
<evidence type="ECO:0000313" key="3">
    <source>
        <dbReference type="EMBL" id="AFP19444.1"/>
    </source>
</evidence>
<dbReference type="PANTHER" id="PTHR36766">
    <property type="entry name" value="PLANT BROAD-SPECTRUM MILDEW RESISTANCE PROTEIN RPW8"/>
    <property type="match status" value="1"/>
</dbReference>